<dbReference type="PANTHER" id="PTHR30535">
    <property type="entry name" value="VITAMIN B12-BINDING PROTEIN"/>
    <property type="match status" value="1"/>
</dbReference>
<dbReference type="InterPro" id="IPR002491">
    <property type="entry name" value="ABC_transptr_periplasmic_BD"/>
</dbReference>
<dbReference type="eggNOG" id="COG0614">
    <property type="taxonomic scope" value="Bacteria"/>
</dbReference>
<dbReference type="PROSITE" id="PS50983">
    <property type="entry name" value="FE_B12_PBP"/>
    <property type="match status" value="1"/>
</dbReference>
<dbReference type="STRING" id="1529.SAMN04487885_10638"/>
<dbReference type="SUPFAM" id="SSF53807">
    <property type="entry name" value="Helical backbone' metal receptor"/>
    <property type="match status" value="1"/>
</dbReference>
<proteinExistence type="inferred from homology"/>
<dbReference type="EMBL" id="FOOE01000006">
    <property type="protein sequence ID" value="SFF66922.1"/>
    <property type="molecule type" value="Genomic_DNA"/>
</dbReference>
<evidence type="ECO:0000313" key="3">
    <source>
        <dbReference type="EMBL" id="SFF66922.1"/>
    </source>
</evidence>
<dbReference type="AlphaFoldDB" id="A0A1I2KIQ4"/>
<reference evidence="3 4" key="1">
    <citation type="submission" date="2016-10" db="EMBL/GenBank/DDBJ databases">
        <authorList>
            <person name="de Groot N.N."/>
        </authorList>
    </citation>
    <scope>NUCLEOTIDE SEQUENCE [LARGE SCALE GENOMIC DNA]</scope>
    <source>
        <strain evidence="3 4">NLAE-zl-G419</strain>
    </source>
</reference>
<dbReference type="Proteomes" id="UP000182135">
    <property type="component" value="Unassembled WGS sequence"/>
</dbReference>
<feature type="domain" description="Fe/B12 periplasmic-binding" evidence="2">
    <location>
        <begin position="127"/>
        <end position="404"/>
    </location>
</feature>
<comment type="similarity">
    <text evidence="1">Belongs to the bacterial solute-binding protein 8 family.</text>
</comment>
<organism evidence="3 4">
    <name type="scientific">Clostridium cadaveris</name>
    <dbReference type="NCBI Taxonomy" id="1529"/>
    <lineage>
        <taxon>Bacteria</taxon>
        <taxon>Bacillati</taxon>
        <taxon>Bacillota</taxon>
        <taxon>Clostridia</taxon>
        <taxon>Eubacteriales</taxon>
        <taxon>Clostridiaceae</taxon>
        <taxon>Clostridium</taxon>
    </lineage>
</organism>
<dbReference type="PANTHER" id="PTHR30535:SF34">
    <property type="entry name" value="MOLYBDATE-BINDING PROTEIN MOLA"/>
    <property type="match status" value="1"/>
</dbReference>
<dbReference type="InterPro" id="IPR050902">
    <property type="entry name" value="ABC_Transporter_SBP"/>
</dbReference>
<dbReference type="RefSeq" id="WP_074844883.1">
    <property type="nucleotide sequence ID" value="NZ_BAAACD010000027.1"/>
</dbReference>
<gene>
    <name evidence="3" type="ORF">SAMN04487885_10638</name>
</gene>
<accession>A0A1I2KIQ4</accession>
<dbReference type="Pfam" id="PF01497">
    <property type="entry name" value="Peripla_BP_2"/>
    <property type="match status" value="1"/>
</dbReference>
<sequence length="415" mass="45909">MKKLKSIISIILCLMLMFTIIGCGTSKETAKENSTESANLLPEGNWNAIPEENAKGEAGKLQSKYVPKYAKGFTIEYYYGGAKIIATDIKETANTGKYSQRVLILPEGATEPKDTTWDHVIKGKVDSVVTLASAHAGHFENLDAIDVVKGTSIKSESCYISGLKDALAKGATKYVGSSKNVDKELVASLKPQVVFVGGMQSDVEVAKKLEESGIFCLYFGDFAEDNYMGRAEWMELVGAFIGKEQNAQDYMKENEKGINEIIARTAKIKNKPNVLWFTHSSQAPHWNLRTEKDYVNSIVSAVGGKLYAPESEKNSVTLSNEDFLKYMTDADKIIFGVSLNSYKKAKDITFFNKEGQIDFAQSKAFKNDDCYVVGYDWAQDTANALSIIKSAAIAFYPDEFKDLKNDGKIIKFKVD</sequence>
<evidence type="ECO:0000259" key="2">
    <source>
        <dbReference type="PROSITE" id="PS50983"/>
    </source>
</evidence>
<keyword evidence="4" id="KW-1185">Reference proteome</keyword>
<dbReference type="OrthoDB" id="9812528at2"/>
<evidence type="ECO:0000313" key="4">
    <source>
        <dbReference type="Proteomes" id="UP000182135"/>
    </source>
</evidence>
<dbReference type="PROSITE" id="PS51257">
    <property type="entry name" value="PROKAR_LIPOPROTEIN"/>
    <property type="match status" value="1"/>
</dbReference>
<protein>
    <submittedName>
        <fullName evidence="3">ABC-type Fe3+-hydroxamate transport system, substrate-binding protein</fullName>
    </submittedName>
</protein>
<dbReference type="Gene3D" id="3.40.50.1980">
    <property type="entry name" value="Nitrogenase molybdenum iron protein domain"/>
    <property type="match status" value="2"/>
</dbReference>
<name>A0A1I2KIQ4_9CLOT</name>
<evidence type="ECO:0000256" key="1">
    <source>
        <dbReference type="ARBA" id="ARBA00008814"/>
    </source>
</evidence>